<evidence type="ECO:0000313" key="3">
    <source>
        <dbReference type="Proteomes" id="UP001153269"/>
    </source>
</evidence>
<evidence type="ECO:0000313" key="2">
    <source>
        <dbReference type="EMBL" id="CAB1434094.1"/>
    </source>
</evidence>
<dbReference type="EMBL" id="CADEAL010001630">
    <property type="protein sequence ID" value="CAB1434094.1"/>
    <property type="molecule type" value="Genomic_DNA"/>
</dbReference>
<sequence length="158" mass="17451">MRTWEQPWPRVALLFSSGSSFSFQLDPCAPPRPLQLPTTSAVQSAEDAGGRRHSHPPPSARQVQEKQLRPFRLRAGGALSSHILIWTEEDPGGEAASLLKSEREQQWAMSVPYKLDIKCLGGSYSWAPGGKDQIFPGLLVTETVLKAFDFSFEPSDLT</sequence>
<organism evidence="2 3">
    <name type="scientific">Pleuronectes platessa</name>
    <name type="common">European plaice</name>
    <dbReference type="NCBI Taxonomy" id="8262"/>
    <lineage>
        <taxon>Eukaryota</taxon>
        <taxon>Metazoa</taxon>
        <taxon>Chordata</taxon>
        <taxon>Craniata</taxon>
        <taxon>Vertebrata</taxon>
        <taxon>Euteleostomi</taxon>
        <taxon>Actinopterygii</taxon>
        <taxon>Neopterygii</taxon>
        <taxon>Teleostei</taxon>
        <taxon>Neoteleostei</taxon>
        <taxon>Acanthomorphata</taxon>
        <taxon>Carangaria</taxon>
        <taxon>Pleuronectiformes</taxon>
        <taxon>Pleuronectoidei</taxon>
        <taxon>Pleuronectidae</taxon>
        <taxon>Pleuronectes</taxon>
    </lineage>
</organism>
<protein>
    <submittedName>
        <fullName evidence="2">Uncharacterized protein</fullName>
    </submittedName>
</protein>
<proteinExistence type="predicted"/>
<dbReference type="AlphaFoldDB" id="A0A9N7UPY0"/>
<gene>
    <name evidence="2" type="ORF">PLEPLA_LOCUS22173</name>
</gene>
<comment type="caution">
    <text evidence="2">The sequence shown here is derived from an EMBL/GenBank/DDBJ whole genome shotgun (WGS) entry which is preliminary data.</text>
</comment>
<keyword evidence="3" id="KW-1185">Reference proteome</keyword>
<name>A0A9N7UPY0_PLEPL</name>
<dbReference type="Proteomes" id="UP001153269">
    <property type="component" value="Unassembled WGS sequence"/>
</dbReference>
<accession>A0A9N7UPY0</accession>
<feature type="region of interest" description="Disordered" evidence="1">
    <location>
        <begin position="32"/>
        <end position="65"/>
    </location>
</feature>
<reference evidence="2" key="1">
    <citation type="submission" date="2020-03" db="EMBL/GenBank/DDBJ databases">
        <authorList>
            <person name="Weist P."/>
        </authorList>
    </citation>
    <scope>NUCLEOTIDE SEQUENCE</scope>
</reference>
<evidence type="ECO:0000256" key="1">
    <source>
        <dbReference type="SAM" id="MobiDB-lite"/>
    </source>
</evidence>